<feature type="domain" description="Amidohydrolase-related" evidence="1">
    <location>
        <begin position="172"/>
        <end position="361"/>
    </location>
</feature>
<gene>
    <name evidence="2" type="ORF">MI149_11220</name>
</gene>
<dbReference type="EMBL" id="CP092362">
    <property type="protein sequence ID" value="ULN43581.1"/>
    <property type="molecule type" value="Genomic_DNA"/>
</dbReference>
<dbReference type="PANTHER" id="PTHR43135">
    <property type="entry name" value="ALPHA-D-RIBOSE 1-METHYLPHOSPHONATE 5-TRIPHOSPHATE DIPHOSPHATASE"/>
    <property type="match status" value="1"/>
</dbReference>
<dbReference type="InterPro" id="IPR011059">
    <property type="entry name" value="Metal-dep_hydrolase_composite"/>
</dbReference>
<dbReference type="RefSeq" id="WP_240179770.1">
    <property type="nucleotide sequence ID" value="NZ_CP092362.2"/>
</dbReference>
<name>A0ABY3TTF7_9MYCO</name>
<dbReference type="Gene3D" id="2.30.40.10">
    <property type="entry name" value="Urease, subunit C, domain 1"/>
    <property type="match status" value="1"/>
</dbReference>
<dbReference type="Pfam" id="PF01979">
    <property type="entry name" value="Amidohydro_1"/>
    <property type="match status" value="1"/>
</dbReference>
<dbReference type="InterPro" id="IPR006680">
    <property type="entry name" value="Amidohydro-rel"/>
</dbReference>
<dbReference type="PANTHER" id="PTHR43135:SF4">
    <property type="entry name" value="AMIDOHYDROLASE-RELATED DOMAIN-CONTAINING PROTEIN"/>
    <property type="match status" value="1"/>
</dbReference>
<evidence type="ECO:0000313" key="2">
    <source>
        <dbReference type="EMBL" id="ULN43581.1"/>
    </source>
</evidence>
<proteinExistence type="predicted"/>
<dbReference type="SUPFAM" id="SSF51556">
    <property type="entry name" value="Metallo-dependent hydrolases"/>
    <property type="match status" value="1"/>
</dbReference>
<accession>A0ABY3TTF7</accession>
<dbReference type="InterPro" id="IPR032466">
    <property type="entry name" value="Metal_Hydrolase"/>
</dbReference>
<dbReference type="InterPro" id="IPR051781">
    <property type="entry name" value="Metallo-dep_Hydrolase"/>
</dbReference>
<organism evidence="2 3">
    <name type="scientific">Mycolicibacterium crocinum</name>
    <dbReference type="NCBI Taxonomy" id="388459"/>
    <lineage>
        <taxon>Bacteria</taxon>
        <taxon>Bacillati</taxon>
        <taxon>Actinomycetota</taxon>
        <taxon>Actinomycetes</taxon>
        <taxon>Mycobacteriales</taxon>
        <taxon>Mycobacteriaceae</taxon>
        <taxon>Mycolicibacterium</taxon>
    </lineage>
</organism>
<dbReference type="CDD" id="cd01299">
    <property type="entry name" value="Met_dep_hydrolase_A"/>
    <property type="match status" value="1"/>
</dbReference>
<keyword evidence="3" id="KW-1185">Reference proteome</keyword>
<sequence length="366" mass="39463">MSDFAGPAAPALHVRGRSLPDGQLVEWWIVDGILRAEPVADAETVFDGGWILPGLVDAHCHVGLGEHGEIPLEEAIAQAEREREVGALLLRDCGSPTDTRSLDDHHDLPRIIRAGRHLARPKRYSRGFAIELEDEWQLPEALAAQARAGDGWVKLVGDWIDRSVGDLAPLWSDDVLRAAIAAVHDEGARVTAHVFSEDALPGLIGAGIDCIEHGTGLTDDTIAMMVEHGTALVPTLINIENFPGFADAASKYPTYAAHMRDLYASCYPRVAAAREAGVPIYAGSDAGSTIVHGRIADEVEALKRIGMNPTDALGAACWDARRWLGRPVLDDGAPADLVCFTEDPRGGVDILANPDRVILRGRVYRR</sequence>
<dbReference type="InterPro" id="IPR057744">
    <property type="entry name" value="OTAase-like"/>
</dbReference>
<reference evidence="2" key="1">
    <citation type="submission" date="2022-08" db="EMBL/GenBank/DDBJ databases">
        <title>Whole genome sequencing of non-tuberculosis mycobacteria type-strains.</title>
        <authorList>
            <person name="Igarashi Y."/>
            <person name="Osugi A."/>
            <person name="Mitarai S."/>
        </authorList>
    </citation>
    <scope>NUCLEOTIDE SEQUENCE</scope>
    <source>
        <strain evidence="2">JCM 16369</strain>
    </source>
</reference>
<protein>
    <submittedName>
        <fullName evidence="2">Amidohydrolase family protein</fullName>
    </submittedName>
</protein>
<evidence type="ECO:0000259" key="1">
    <source>
        <dbReference type="Pfam" id="PF01979"/>
    </source>
</evidence>
<dbReference type="Gene3D" id="3.20.20.140">
    <property type="entry name" value="Metal-dependent hydrolases"/>
    <property type="match status" value="1"/>
</dbReference>
<evidence type="ECO:0000313" key="3">
    <source>
        <dbReference type="Proteomes" id="UP001055337"/>
    </source>
</evidence>
<dbReference type="Proteomes" id="UP001055337">
    <property type="component" value="Chromosome"/>
</dbReference>